<evidence type="ECO:0000313" key="3">
    <source>
        <dbReference type="Proteomes" id="UP000323242"/>
    </source>
</evidence>
<dbReference type="SUPFAM" id="SSF52777">
    <property type="entry name" value="CoA-dependent acyltransferases"/>
    <property type="match status" value="2"/>
</dbReference>
<sequence length="168" mass="18378">MRDLLDADRVRGFDLSAPPLMRIHLVRNSLDAHVLVWSFHHILLDGWSVSGLLDQVFGGAVRPVPSYREFIGWLDEQDVDAAETYWRGALAGFTESTPLGIDRVVATEDAATEPTVHTTVIKDSIASALSLLARSRRVTVNAVVQAAWALLLARVSGERDVVFGTTVS</sequence>
<dbReference type="GO" id="GO:0043041">
    <property type="term" value="P:amino acid activation for nonribosomal peptide biosynthetic process"/>
    <property type="evidence" value="ECO:0007669"/>
    <property type="project" value="TreeGrafter"/>
</dbReference>
<dbReference type="AlphaFoldDB" id="A0A5D4GXG1"/>
<reference evidence="2 3" key="1">
    <citation type="submission" date="2019-08" db="EMBL/GenBank/DDBJ databases">
        <title>Draft genome for granaticin producer strain Streptomyces parvus C05.</title>
        <authorList>
            <person name="Gonzalez-Pimentel J.L."/>
        </authorList>
    </citation>
    <scope>NUCLEOTIDE SEQUENCE [LARGE SCALE GENOMIC DNA]</scope>
    <source>
        <strain evidence="2 3">C05</strain>
    </source>
</reference>
<dbReference type="InterPro" id="IPR001242">
    <property type="entry name" value="Condensation_dom"/>
</dbReference>
<protein>
    <submittedName>
        <fullName evidence="2">Non-ribosomal peptide synthetase</fullName>
    </submittedName>
</protein>
<feature type="domain" description="Condensation" evidence="1">
    <location>
        <begin position="7"/>
        <end position="168"/>
    </location>
</feature>
<organism evidence="2 3">
    <name type="scientific">Streptomyces parvus</name>
    <dbReference type="NCBI Taxonomy" id="66428"/>
    <lineage>
        <taxon>Bacteria</taxon>
        <taxon>Bacillati</taxon>
        <taxon>Actinomycetota</taxon>
        <taxon>Actinomycetes</taxon>
        <taxon>Kitasatosporales</taxon>
        <taxon>Streptomycetaceae</taxon>
        <taxon>Streptomyces</taxon>
    </lineage>
</organism>
<dbReference type="GO" id="GO:0003824">
    <property type="term" value="F:catalytic activity"/>
    <property type="evidence" value="ECO:0007669"/>
    <property type="project" value="InterPro"/>
</dbReference>
<dbReference type="GO" id="GO:0031177">
    <property type="term" value="F:phosphopantetheine binding"/>
    <property type="evidence" value="ECO:0007669"/>
    <property type="project" value="TreeGrafter"/>
</dbReference>
<feature type="non-terminal residue" evidence="2">
    <location>
        <position position="168"/>
    </location>
</feature>
<dbReference type="PANTHER" id="PTHR45527:SF1">
    <property type="entry name" value="FATTY ACID SYNTHASE"/>
    <property type="match status" value="1"/>
</dbReference>
<dbReference type="PANTHER" id="PTHR45527">
    <property type="entry name" value="NONRIBOSOMAL PEPTIDE SYNTHETASE"/>
    <property type="match status" value="1"/>
</dbReference>
<name>A0A5D4GXG1_9ACTN</name>
<accession>A0A5D4GXG1</accession>
<gene>
    <name evidence="2" type="ORF">FY004_40475</name>
</gene>
<proteinExistence type="predicted"/>
<evidence type="ECO:0000313" key="2">
    <source>
        <dbReference type="EMBL" id="TYR31250.1"/>
    </source>
</evidence>
<dbReference type="GO" id="GO:0005829">
    <property type="term" value="C:cytosol"/>
    <property type="evidence" value="ECO:0007669"/>
    <property type="project" value="TreeGrafter"/>
</dbReference>
<dbReference type="Gene3D" id="3.30.559.30">
    <property type="entry name" value="Nonribosomal peptide synthetase, condensation domain"/>
    <property type="match status" value="1"/>
</dbReference>
<comment type="caution">
    <text evidence="2">The sequence shown here is derived from an EMBL/GenBank/DDBJ whole genome shotgun (WGS) entry which is preliminary data.</text>
</comment>
<dbReference type="Pfam" id="PF00668">
    <property type="entry name" value="Condensation"/>
    <property type="match status" value="1"/>
</dbReference>
<keyword evidence="3" id="KW-1185">Reference proteome</keyword>
<dbReference type="GO" id="GO:0008610">
    <property type="term" value="P:lipid biosynthetic process"/>
    <property type="evidence" value="ECO:0007669"/>
    <property type="project" value="UniProtKB-ARBA"/>
</dbReference>
<dbReference type="Proteomes" id="UP000323242">
    <property type="component" value="Unassembled WGS sequence"/>
</dbReference>
<evidence type="ECO:0000259" key="1">
    <source>
        <dbReference type="Pfam" id="PF00668"/>
    </source>
</evidence>
<dbReference type="GO" id="GO:0044550">
    <property type="term" value="P:secondary metabolite biosynthetic process"/>
    <property type="evidence" value="ECO:0007669"/>
    <property type="project" value="TreeGrafter"/>
</dbReference>
<dbReference type="Gene3D" id="3.30.559.10">
    <property type="entry name" value="Chloramphenicol acetyltransferase-like domain"/>
    <property type="match status" value="1"/>
</dbReference>
<dbReference type="InterPro" id="IPR023213">
    <property type="entry name" value="CAT-like_dom_sf"/>
</dbReference>
<dbReference type="EMBL" id="VSZQ01000713">
    <property type="protein sequence ID" value="TYR31250.1"/>
    <property type="molecule type" value="Genomic_DNA"/>
</dbReference>